<dbReference type="OrthoDB" id="9768885at2"/>
<dbReference type="InterPro" id="IPR001991">
    <property type="entry name" value="Na-dicarboxylate_symporter"/>
</dbReference>
<evidence type="ECO:0000256" key="6">
    <source>
        <dbReference type="ARBA" id="ARBA00023136"/>
    </source>
</evidence>
<dbReference type="EMBL" id="QAOM01000018">
    <property type="protein sequence ID" value="PTQ82215.1"/>
    <property type="molecule type" value="Genomic_DNA"/>
</dbReference>
<feature type="transmembrane region" description="Helical" evidence="7">
    <location>
        <begin position="12"/>
        <end position="38"/>
    </location>
</feature>
<feature type="transmembrane region" description="Helical" evidence="7">
    <location>
        <begin position="182"/>
        <end position="210"/>
    </location>
</feature>
<feature type="transmembrane region" description="Helical" evidence="7">
    <location>
        <begin position="333"/>
        <end position="356"/>
    </location>
</feature>
<gene>
    <name evidence="8" type="ORF">C8U37_11822</name>
</gene>
<evidence type="ECO:0000256" key="5">
    <source>
        <dbReference type="ARBA" id="ARBA00022989"/>
    </source>
</evidence>
<comment type="subcellular location">
    <subcellularLocation>
        <location evidence="1">Cell membrane</location>
        <topology evidence="1">Multi-pass membrane protein</topology>
    </subcellularLocation>
</comment>
<dbReference type="Proteomes" id="UP000244161">
    <property type="component" value="Unassembled WGS sequence"/>
</dbReference>
<evidence type="ECO:0000313" key="9">
    <source>
        <dbReference type="Proteomes" id="UP000244161"/>
    </source>
</evidence>
<keyword evidence="6 7" id="KW-0472">Membrane</keyword>
<evidence type="ECO:0000256" key="2">
    <source>
        <dbReference type="ARBA" id="ARBA00022448"/>
    </source>
</evidence>
<name>A0A2T5IEH0_9LACT</name>
<dbReference type="PRINTS" id="PR00173">
    <property type="entry name" value="EDTRNSPORT"/>
</dbReference>
<dbReference type="GO" id="GO:0015293">
    <property type="term" value="F:symporter activity"/>
    <property type="evidence" value="ECO:0007669"/>
    <property type="project" value="UniProtKB-KW"/>
</dbReference>
<dbReference type="Pfam" id="PF00375">
    <property type="entry name" value="SDF"/>
    <property type="match status" value="1"/>
</dbReference>
<keyword evidence="2" id="KW-0813">Transport</keyword>
<feature type="transmembrane region" description="Helical" evidence="7">
    <location>
        <begin position="216"/>
        <end position="238"/>
    </location>
</feature>
<feature type="transmembrane region" description="Helical" evidence="7">
    <location>
        <begin position="300"/>
        <end position="321"/>
    </location>
</feature>
<accession>A0A2T5IEH0</accession>
<evidence type="ECO:0000313" key="8">
    <source>
        <dbReference type="EMBL" id="PTQ82215.1"/>
    </source>
</evidence>
<dbReference type="PANTHER" id="PTHR42865">
    <property type="entry name" value="PROTON/GLUTAMATE-ASPARTATE SYMPORTER"/>
    <property type="match status" value="1"/>
</dbReference>
<dbReference type="GO" id="GO:0005886">
    <property type="term" value="C:plasma membrane"/>
    <property type="evidence" value="ECO:0007669"/>
    <property type="project" value="UniProtKB-SubCell"/>
</dbReference>
<dbReference type="SUPFAM" id="SSF118215">
    <property type="entry name" value="Proton glutamate symport protein"/>
    <property type="match status" value="1"/>
</dbReference>
<feature type="transmembrane region" description="Helical" evidence="7">
    <location>
        <begin position="142"/>
        <end position="161"/>
    </location>
</feature>
<proteinExistence type="predicted"/>
<comment type="caution">
    <text evidence="8">The sequence shown here is derived from an EMBL/GenBank/DDBJ whole genome shotgun (WGS) entry which is preliminary data.</text>
</comment>
<sequence length="416" mass="43379">MKSLKKISMTNQIMIAMVFGIAAGLIFGPAIAPIAVIGQIFLRLIQMAVVVMIMGAVIEAVGTLDPQILGKLGGKMAAWFLGGTALAATLGLVLGYLIQPGAGVDMQIDASAEVATMTGSVTDVILAFFPSNVVQSMSTGNMIQVIIFSLLFGLSISLLSTRRDLTALKAAISQLNEVILQLVTTVMHLAPLGIFALLANVTGVIGLTVILPLAKFLLAMAIGSVIFLVLWISITSAITKVNLAHIVKGLSRMTIMAFTTTSSAITLPVKMEDQENKLGVSRRISQLVGPLGMAMNSNGLSLFLAIAAITLAQFYGLEFTLANAIQTITLSTLATLGTVAVPGGGLVALTIVIPALGLPPESIGLLAGIDWFSGMFRTVLNVDADATIAMILAYGEGELDHQSIKEANLNQATDVS</sequence>
<dbReference type="GO" id="GO:0006835">
    <property type="term" value="P:dicarboxylic acid transport"/>
    <property type="evidence" value="ECO:0007669"/>
    <property type="project" value="TreeGrafter"/>
</dbReference>
<organism evidence="8 9">
    <name type="scientific">Trichococcus patagoniensis</name>
    <dbReference type="NCBI Taxonomy" id="382641"/>
    <lineage>
        <taxon>Bacteria</taxon>
        <taxon>Bacillati</taxon>
        <taxon>Bacillota</taxon>
        <taxon>Bacilli</taxon>
        <taxon>Lactobacillales</taxon>
        <taxon>Carnobacteriaceae</taxon>
        <taxon>Trichococcus</taxon>
    </lineage>
</organism>
<evidence type="ECO:0000256" key="7">
    <source>
        <dbReference type="SAM" id="Phobius"/>
    </source>
</evidence>
<reference evidence="8 9" key="1">
    <citation type="submission" date="2018-04" db="EMBL/GenBank/DDBJ databases">
        <title>Genomic Encyclopedia of Archaeal and Bacterial Type Strains, Phase II (KMG-II): from individual species to whole genera.</title>
        <authorList>
            <person name="Goeker M."/>
        </authorList>
    </citation>
    <scope>NUCLEOTIDE SEQUENCE [LARGE SCALE GENOMIC DNA]</scope>
    <source>
        <strain evidence="8 9">DSM 18806</strain>
    </source>
</reference>
<keyword evidence="4 7" id="KW-0812">Transmembrane</keyword>
<protein>
    <submittedName>
        <fullName evidence="8">Na+/H+-dicarboxylate symporter</fullName>
    </submittedName>
</protein>
<dbReference type="AlphaFoldDB" id="A0A2T5IEH0"/>
<evidence type="ECO:0000256" key="3">
    <source>
        <dbReference type="ARBA" id="ARBA00022475"/>
    </source>
</evidence>
<feature type="transmembrane region" description="Helical" evidence="7">
    <location>
        <begin position="250"/>
        <end position="269"/>
    </location>
</feature>
<evidence type="ECO:0000256" key="1">
    <source>
        <dbReference type="ARBA" id="ARBA00004651"/>
    </source>
</evidence>
<dbReference type="RefSeq" id="WP_108033380.1">
    <property type="nucleotide sequence ID" value="NZ_QAOM01000018.1"/>
</dbReference>
<feature type="transmembrane region" description="Helical" evidence="7">
    <location>
        <begin position="44"/>
        <end position="64"/>
    </location>
</feature>
<evidence type="ECO:0000256" key="4">
    <source>
        <dbReference type="ARBA" id="ARBA00022692"/>
    </source>
</evidence>
<feature type="transmembrane region" description="Helical" evidence="7">
    <location>
        <begin position="76"/>
        <end position="98"/>
    </location>
</feature>
<dbReference type="Gene3D" id="1.10.3860.10">
    <property type="entry name" value="Sodium:dicarboxylate symporter"/>
    <property type="match status" value="1"/>
</dbReference>
<keyword evidence="3" id="KW-1003">Cell membrane</keyword>
<dbReference type="InterPro" id="IPR036458">
    <property type="entry name" value="Na:dicarbo_symporter_sf"/>
</dbReference>
<keyword evidence="9" id="KW-1185">Reference proteome</keyword>
<keyword evidence="5 7" id="KW-1133">Transmembrane helix</keyword>
<dbReference type="PANTHER" id="PTHR42865:SF7">
    <property type="entry name" value="PROTON_GLUTAMATE-ASPARTATE SYMPORTER"/>
    <property type="match status" value="1"/>
</dbReference>